<dbReference type="CDD" id="cd02183">
    <property type="entry name" value="GH16_fungal_CRH1_transglycosylase"/>
    <property type="match status" value="1"/>
</dbReference>
<keyword evidence="4 9" id="KW-0378">Hydrolase</keyword>
<dbReference type="EC" id="3.2.-.-" evidence="9"/>
<evidence type="ECO:0000256" key="5">
    <source>
        <dbReference type="ARBA" id="ARBA00023136"/>
    </source>
</evidence>
<dbReference type="InterPro" id="IPR050546">
    <property type="entry name" value="Glycosyl_Hydrlase_16"/>
</dbReference>
<protein>
    <recommendedName>
        <fullName evidence="9">Crh-like protein</fullName>
        <ecNumber evidence="9">3.2.-.-</ecNumber>
    </recommendedName>
</protein>
<keyword evidence="2" id="KW-0808">Transferase</keyword>
<comment type="subcellular location">
    <subcellularLocation>
        <location evidence="1">Membrane</location>
    </subcellularLocation>
</comment>
<evidence type="ECO:0000313" key="14">
    <source>
        <dbReference type="Proteomes" id="UP000694255"/>
    </source>
</evidence>
<organism evidence="13 14">
    <name type="scientific">[Candida] subhashii</name>
    <dbReference type="NCBI Taxonomy" id="561895"/>
    <lineage>
        <taxon>Eukaryota</taxon>
        <taxon>Fungi</taxon>
        <taxon>Dikarya</taxon>
        <taxon>Ascomycota</taxon>
        <taxon>Saccharomycotina</taxon>
        <taxon>Pichiomycetes</taxon>
        <taxon>Debaryomycetaceae</taxon>
        <taxon>Spathaspora</taxon>
    </lineage>
</organism>
<keyword evidence="3 11" id="KW-0732">Signal</keyword>
<proteinExistence type="inferred from homology"/>
<dbReference type="Pfam" id="PF00722">
    <property type="entry name" value="Glyco_hydro_16"/>
    <property type="match status" value="1"/>
</dbReference>
<keyword evidence="14" id="KW-1185">Reference proteome</keyword>
<dbReference type="GO" id="GO:0009277">
    <property type="term" value="C:fungal-type cell wall"/>
    <property type="evidence" value="ECO:0007669"/>
    <property type="project" value="UniProtKB-ARBA"/>
</dbReference>
<feature type="region of interest" description="Disordered" evidence="10">
    <location>
        <begin position="347"/>
        <end position="371"/>
    </location>
</feature>
<comment type="caution">
    <text evidence="13">The sequence shown here is derived from an EMBL/GenBank/DDBJ whole genome shotgun (WGS) entry which is preliminary data.</text>
</comment>
<evidence type="ECO:0000256" key="7">
    <source>
        <dbReference type="ARBA" id="ARBA00023295"/>
    </source>
</evidence>
<dbReference type="Proteomes" id="UP000694255">
    <property type="component" value="Unassembled WGS sequence"/>
</dbReference>
<evidence type="ECO:0000256" key="10">
    <source>
        <dbReference type="SAM" id="MobiDB-lite"/>
    </source>
</evidence>
<dbReference type="GeneID" id="73469594"/>
<dbReference type="GO" id="GO:0031505">
    <property type="term" value="P:fungal-type cell wall organization"/>
    <property type="evidence" value="ECO:0007669"/>
    <property type="project" value="TreeGrafter"/>
</dbReference>
<dbReference type="PANTHER" id="PTHR10963:SF22">
    <property type="entry name" value="GLYCOSIDASE CRH2-RELATED"/>
    <property type="match status" value="1"/>
</dbReference>
<dbReference type="CDD" id="cd06923">
    <property type="entry name" value="ChtBD1_GH16"/>
    <property type="match status" value="1"/>
</dbReference>
<feature type="domain" description="GH16" evidence="12">
    <location>
        <begin position="63"/>
        <end position="280"/>
    </location>
</feature>
<evidence type="ECO:0000256" key="3">
    <source>
        <dbReference type="ARBA" id="ARBA00022729"/>
    </source>
</evidence>
<dbReference type="OrthoDB" id="4781at2759"/>
<feature type="signal peptide" evidence="11">
    <location>
        <begin position="1"/>
        <end position="21"/>
    </location>
</feature>
<evidence type="ECO:0000259" key="12">
    <source>
        <dbReference type="PROSITE" id="PS51762"/>
    </source>
</evidence>
<dbReference type="GO" id="GO:0005975">
    <property type="term" value="P:carbohydrate metabolic process"/>
    <property type="evidence" value="ECO:0007669"/>
    <property type="project" value="InterPro"/>
</dbReference>
<keyword evidence="8" id="KW-0961">Cell wall biogenesis/degradation</keyword>
<keyword evidence="7" id="KW-0326">Glycosidase</keyword>
<evidence type="ECO:0000256" key="9">
    <source>
        <dbReference type="PIRNR" id="PIRNR037299"/>
    </source>
</evidence>
<dbReference type="FunFam" id="2.60.120.200:FF:000159">
    <property type="entry name" value="Glycosidase"/>
    <property type="match status" value="1"/>
</dbReference>
<keyword evidence="5 9" id="KW-0472">Membrane</keyword>
<evidence type="ECO:0000313" key="13">
    <source>
        <dbReference type="EMBL" id="KAG7663677.1"/>
    </source>
</evidence>
<name>A0A8J5UNY4_9ASCO</name>
<dbReference type="AlphaFoldDB" id="A0A8J5UNY4"/>
<dbReference type="InterPro" id="IPR017168">
    <property type="entry name" value="CHR-like"/>
</dbReference>
<accession>A0A8J5UNY4</accession>
<evidence type="ECO:0000256" key="2">
    <source>
        <dbReference type="ARBA" id="ARBA00022679"/>
    </source>
</evidence>
<evidence type="ECO:0000256" key="8">
    <source>
        <dbReference type="ARBA" id="ARBA00023316"/>
    </source>
</evidence>
<dbReference type="EMBL" id="JAGSYN010000123">
    <property type="protein sequence ID" value="KAG7663677.1"/>
    <property type="molecule type" value="Genomic_DNA"/>
</dbReference>
<feature type="chain" id="PRO_5035197803" description="Crh-like protein" evidence="11">
    <location>
        <begin position="22"/>
        <end position="457"/>
    </location>
</feature>
<feature type="compositionally biased region" description="Polar residues" evidence="10">
    <location>
        <begin position="352"/>
        <end position="369"/>
    </location>
</feature>
<evidence type="ECO:0000256" key="11">
    <source>
        <dbReference type="SAM" id="SignalP"/>
    </source>
</evidence>
<comment type="similarity">
    <text evidence="9">Belongs to the glycosyl hydrolase 16 family.</text>
</comment>
<dbReference type="PIRSF" id="PIRSF037299">
    <property type="entry name" value="Glycosidase_CRH1_prd"/>
    <property type="match status" value="1"/>
</dbReference>
<evidence type="ECO:0000256" key="6">
    <source>
        <dbReference type="ARBA" id="ARBA00023180"/>
    </source>
</evidence>
<keyword evidence="6" id="KW-0325">Glycoprotein</keyword>
<sequence length="457" mass="50311">MKYNSWYFISILAFIFTQVLADDVITCNSTQPCPLDNPCCSQFGICGTGAYCLGGCDIRYSYNISACMPMPKMESFTHAFDSKAVVEEIEQQYEYLGNYSEADWVYSGWIDYHDNALLVQMPANSTGTVLSSTKYAWYGRIGATLKTSHDVGVVTAFITFSDVQDEIDYEFVGYDTKTPQTNFYAQGILNYTNARNSTVNDTFLYYHLYEMDWTEEKIDWIIDGNVVRTLNRADTWNETTKRYDYPQTPSRLQISLWPGGDPSNGLGTIEWAGGEISWDTPDIKNYGYYFAYIKEFHLEAYDPPSDAQFDGNSTNPSDYHAYIYKSISGNEQDVAFTNKKTWLGSSDAVGFNPQNENDPSPSAKSSSEVKTSTIIKTSGSSTITAVTTIAEAPTANAPAQNQAQAAQQTQGIGYEPSMGFRQNAANTASSAGEAAGVQGVLSGVVGAIGLGVISFLI</sequence>
<dbReference type="PANTHER" id="PTHR10963">
    <property type="entry name" value="GLYCOSYL HYDROLASE-RELATED"/>
    <property type="match status" value="1"/>
</dbReference>
<evidence type="ECO:0000256" key="1">
    <source>
        <dbReference type="ARBA" id="ARBA00004370"/>
    </source>
</evidence>
<dbReference type="RefSeq" id="XP_049263909.1">
    <property type="nucleotide sequence ID" value="XM_049406580.1"/>
</dbReference>
<dbReference type="InterPro" id="IPR000757">
    <property type="entry name" value="Beta-glucanase-like"/>
</dbReference>
<dbReference type="PROSITE" id="PS51762">
    <property type="entry name" value="GH16_2"/>
    <property type="match status" value="1"/>
</dbReference>
<gene>
    <name evidence="13" type="ORF">J8A68_002793</name>
</gene>
<dbReference type="GO" id="GO:0004553">
    <property type="term" value="F:hydrolase activity, hydrolyzing O-glycosyl compounds"/>
    <property type="evidence" value="ECO:0007669"/>
    <property type="project" value="InterPro"/>
</dbReference>
<evidence type="ECO:0000256" key="4">
    <source>
        <dbReference type="ARBA" id="ARBA00022801"/>
    </source>
</evidence>
<dbReference type="GO" id="GO:0016757">
    <property type="term" value="F:glycosyltransferase activity"/>
    <property type="evidence" value="ECO:0007669"/>
    <property type="project" value="TreeGrafter"/>
</dbReference>
<reference evidence="13 14" key="1">
    <citation type="journal article" date="2021" name="DNA Res.">
        <title>Genome analysis of Candida subhashii reveals its hybrid nature and dual mitochondrial genome conformations.</title>
        <authorList>
            <person name="Mixao V."/>
            <person name="Hegedusova E."/>
            <person name="Saus E."/>
            <person name="Pryszcz L.P."/>
            <person name="Cillingova A."/>
            <person name="Nosek J."/>
            <person name="Gabaldon T."/>
        </authorList>
    </citation>
    <scope>NUCLEOTIDE SEQUENCE [LARGE SCALE GENOMIC DNA]</scope>
    <source>
        <strain evidence="13 14">CBS 10753</strain>
    </source>
</reference>